<sequence>MNTTDFSFLIPDDSIGSAINTDFGRHRMFFQKNLTAFFRSNLSW</sequence>
<proteinExistence type="predicted"/>
<keyword evidence="2" id="KW-1185">Reference proteome</keyword>
<evidence type="ECO:0000313" key="2">
    <source>
        <dbReference type="Proteomes" id="UP000012099"/>
    </source>
</evidence>
<accession>A0ABN0J115</accession>
<organism evidence="1 2">
    <name type="scientific">Leptospira noguchii str. 2007001578</name>
    <dbReference type="NCBI Taxonomy" id="1049974"/>
    <lineage>
        <taxon>Bacteria</taxon>
        <taxon>Pseudomonadati</taxon>
        <taxon>Spirochaetota</taxon>
        <taxon>Spirochaetia</taxon>
        <taxon>Leptospirales</taxon>
        <taxon>Leptospiraceae</taxon>
        <taxon>Leptospira</taxon>
    </lineage>
</organism>
<dbReference type="EMBL" id="AHMH02000085">
    <property type="protein sequence ID" value="EMN00576.1"/>
    <property type="molecule type" value="Genomic_DNA"/>
</dbReference>
<gene>
    <name evidence="1" type="ORF">LEP1GSC035_2924</name>
</gene>
<dbReference type="Proteomes" id="UP000012099">
    <property type="component" value="Unassembled WGS sequence"/>
</dbReference>
<name>A0ABN0J115_9LEPT</name>
<reference evidence="1 2" key="1">
    <citation type="submission" date="2013-01" db="EMBL/GenBank/DDBJ databases">
        <authorList>
            <person name="Harkins D.M."/>
            <person name="Durkin A.S."/>
            <person name="Brinkac L.M."/>
            <person name="Haft D.H."/>
            <person name="Selengut J.D."/>
            <person name="Sanka R."/>
            <person name="DePew J."/>
            <person name="Purushe J."/>
            <person name="Whelen A.C."/>
            <person name="Vinetz J.M."/>
            <person name="Sutton G.G."/>
            <person name="Nierman W.C."/>
            <person name="Fouts D.E."/>
        </authorList>
    </citation>
    <scope>NUCLEOTIDE SEQUENCE [LARGE SCALE GENOMIC DNA]</scope>
    <source>
        <strain evidence="1 2">2007001578</strain>
    </source>
</reference>
<comment type="caution">
    <text evidence="1">The sequence shown here is derived from an EMBL/GenBank/DDBJ whole genome shotgun (WGS) entry which is preliminary data.</text>
</comment>
<evidence type="ECO:0000313" key="1">
    <source>
        <dbReference type="EMBL" id="EMN00576.1"/>
    </source>
</evidence>
<protein>
    <submittedName>
        <fullName evidence="1">Uncharacterized protein</fullName>
    </submittedName>
</protein>